<dbReference type="EMBL" id="JARIHO010000006">
    <property type="protein sequence ID" value="KAJ7359976.1"/>
    <property type="molecule type" value="Genomic_DNA"/>
</dbReference>
<dbReference type="Proteomes" id="UP001218218">
    <property type="component" value="Unassembled WGS sequence"/>
</dbReference>
<gene>
    <name evidence="2" type="ORF">DFH08DRAFT_1039321</name>
</gene>
<reference evidence="2" key="1">
    <citation type="submission" date="2023-03" db="EMBL/GenBank/DDBJ databases">
        <title>Massive genome expansion in bonnet fungi (Mycena s.s.) driven by repeated elements and novel gene families across ecological guilds.</title>
        <authorList>
            <consortium name="Lawrence Berkeley National Laboratory"/>
            <person name="Harder C.B."/>
            <person name="Miyauchi S."/>
            <person name="Viragh M."/>
            <person name="Kuo A."/>
            <person name="Thoen E."/>
            <person name="Andreopoulos B."/>
            <person name="Lu D."/>
            <person name="Skrede I."/>
            <person name="Drula E."/>
            <person name="Henrissat B."/>
            <person name="Morin E."/>
            <person name="Kohler A."/>
            <person name="Barry K."/>
            <person name="LaButti K."/>
            <person name="Morin E."/>
            <person name="Salamov A."/>
            <person name="Lipzen A."/>
            <person name="Mereny Z."/>
            <person name="Hegedus B."/>
            <person name="Baldrian P."/>
            <person name="Stursova M."/>
            <person name="Weitz H."/>
            <person name="Taylor A."/>
            <person name="Grigoriev I.V."/>
            <person name="Nagy L.G."/>
            <person name="Martin F."/>
            <person name="Kauserud H."/>
        </authorList>
    </citation>
    <scope>NUCLEOTIDE SEQUENCE</scope>
    <source>
        <strain evidence="2">CBHHK002</strain>
    </source>
</reference>
<evidence type="ECO:0000259" key="1">
    <source>
        <dbReference type="Pfam" id="PF22215"/>
    </source>
</evidence>
<feature type="domain" description="Mixed lineage kinase" evidence="1">
    <location>
        <begin position="75"/>
        <end position="189"/>
    </location>
</feature>
<protein>
    <recommendedName>
        <fullName evidence="1">Mixed lineage kinase domain-containing protein</fullName>
    </recommendedName>
</protein>
<dbReference type="InterPro" id="IPR054000">
    <property type="entry name" value="MLKL_N"/>
</dbReference>
<organism evidence="2 3">
    <name type="scientific">Mycena albidolilacea</name>
    <dbReference type="NCBI Taxonomy" id="1033008"/>
    <lineage>
        <taxon>Eukaryota</taxon>
        <taxon>Fungi</taxon>
        <taxon>Dikarya</taxon>
        <taxon>Basidiomycota</taxon>
        <taxon>Agaricomycotina</taxon>
        <taxon>Agaricomycetes</taxon>
        <taxon>Agaricomycetidae</taxon>
        <taxon>Agaricales</taxon>
        <taxon>Marasmiineae</taxon>
        <taxon>Mycenaceae</taxon>
        <taxon>Mycena</taxon>
    </lineage>
</organism>
<dbReference type="Pfam" id="PF22215">
    <property type="entry name" value="MLKL_N"/>
    <property type="match status" value="1"/>
</dbReference>
<proteinExistence type="predicted"/>
<evidence type="ECO:0000313" key="2">
    <source>
        <dbReference type="EMBL" id="KAJ7359976.1"/>
    </source>
</evidence>
<sequence length="222" mass="24982">MSHDCPTFVPPGDVFLGADGWVQRTRNRVSQALTKILPRAQLVSHDVLGIGTDHIESSPIHNGALHSAADQLLGIWDGIQEIEVNRQACLRFAERSANILLTVLQEVQEAGEDILNLLSEPSKNLVLKRIEEFLSRMAHRSFLKRYLTRAETLREIERFNDLLKDALLVFSLSLQIRYLKQTHSIIEPQRDDKELLQMLLLLGVDDPGALSKLLHASLPSVV</sequence>
<dbReference type="InterPro" id="IPR059179">
    <property type="entry name" value="MLKL-like_MCAfunc"/>
</dbReference>
<dbReference type="CDD" id="cd21037">
    <property type="entry name" value="MLKL_NTD"/>
    <property type="match status" value="1"/>
</dbReference>
<dbReference type="AlphaFoldDB" id="A0AAD7AJ38"/>
<evidence type="ECO:0000313" key="3">
    <source>
        <dbReference type="Proteomes" id="UP001218218"/>
    </source>
</evidence>
<keyword evidence="3" id="KW-1185">Reference proteome</keyword>
<name>A0AAD7AJ38_9AGAR</name>
<accession>A0AAD7AJ38</accession>
<dbReference type="Gene3D" id="1.20.930.20">
    <property type="entry name" value="Adaptor protein Cbl, N-terminal domain"/>
    <property type="match status" value="1"/>
</dbReference>
<dbReference type="InterPro" id="IPR036537">
    <property type="entry name" value="Adaptor_Cbl_N_dom_sf"/>
</dbReference>
<comment type="caution">
    <text evidence="2">The sequence shown here is derived from an EMBL/GenBank/DDBJ whole genome shotgun (WGS) entry which is preliminary data.</text>
</comment>
<dbReference type="GO" id="GO:0007166">
    <property type="term" value="P:cell surface receptor signaling pathway"/>
    <property type="evidence" value="ECO:0007669"/>
    <property type="project" value="InterPro"/>
</dbReference>